<dbReference type="EMBL" id="FMYV01000003">
    <property type="protein sequence ID" value="SDC36003.1"/>
    <property type="molecule type" value="Genomic_DNA"/>
</dbReference>
<gene>
    <name evidence="3" type="ORF">E4650_00850</name>
    <name evidence="2" type="ORF">SAMN04488588_0938</name>
</gene>
<feature type="transmembrane region" description="Helical" evidence="1">
    <location>
        <begin position="179"/>
        <end position="200"/>
    </location>
</feature>
<feature type="transmembrane region" description="Helical" evidence="1">
    <location>
        <begin position="12"/>
        <end position="36"/>
    </location>
</feature>
<reference evidence="3 5" key="2">
    <citation type="submission" date="2019-04" db="EMBL/GenBank/DDBJ databases">
        <title>Draft genome sequence data and analysis of a Fermenting Bacterium, Geotoga petraea strain HO-Geo1, isolated from heavy-oil petroleum reservoir in Russia.</title>
        <authorList>
            <person name="Grouzdev D.S."/>
            <person name="Semenova E.M."/>
            <person name="Sokolova D.S."/>
            <person name="Tourova T.P."/>
            <person name="Poltaraus A.B."/>
            <person name="Nazina T.N."/>
        </authorList>
    </citation>
    <scope>NUCLEOTIDE SEQUENCE [LARGE SCALE GENOMIC DNA]</scope>
    <source>
        <strain evidence="3 5">HO-Geo1</strain>
    </source>
</reference>
<keyword evidence="4" id="KW-1185">Reference proteome</keyword>
<reference evidence="2 4" key="1">
    <citation type="submission" date="2016-10" db="EMBL/GenBank/DDBJ databases">
        <authorList>
            <person name="de Groot N.N."/>
        </authorList>
    </citation>
    <scope>NUCLEOTIDE SEQUENCE [LARGE SCALE GENOMIC DNA]</scope>
    <source>
        <strain evidence="2 4">WG14</strain>
    </source>
</reference>
<feature type="transmembrane region" description="Helical" evidence="1">
    <location>
        <begin position="157"/>
        <end position="173"/>
    </location>
</feature>
<name>A0A1G6KYK2_9BACT</name>
<feature type="transmembrane region" description="Helical" evidence="1">
    <location>
        <begin position="132"/>
        <end position="150"/>
    </location>
</feature>
<dbReference type="RefSeq" id="WP_091403206.1">
    <property type="nucleotide sequence ID" value="NZ_FMYV01000003.1"/>
</dbReference>
<dbReference type="EMBL" id="SRME01000001">
    <property type="protein sequence ID" value="TGG88777.1"/>
    <property type="molecule type" value="Genomic_DNA"/>
</dbReference>
<accession>A0A1G6KYK2</accession>
<evidence type="ECO:0000313" key="5">
    <source>
        <dbReference type="Proteomes" id="UP000297288"/>
    </source>
</evidence>
<evidence type="ECO:0000313" key="3">
    <source>
        <dbReference type="EMBL" id="TGG88777.1"/>
    </source>
</evidence>
<dbReference type="Proteomes" id="UP000297288">
    <property type="component" value="Unassembled WGS sequence"/>
</dbReference>
<protein>
    <submittedName>
        <fullName evidence="2">Uncharacterized protein</fullName>
    </submittedName>
</protein>
<keyword evidence="1" id="KW-1133">Transmembrane helix</keyword>
<dbReference type="STRING" id="28234.SAMN04488588_0938"/>
<evidence type="ECO:0000313" key="2">
    <source>
        <dbReference type="EMBL" id="SDC36003.1"/>
    </source>
</evidence>
<evidence type="ECO:0000256" key="1">
    <source>
        <dbReference type="SAM" id="Phobius"/>
    </source>
</evidence>
<keyword evidence="1" id="KW-0812">Transmembrane</keyword>
<dbReference type="AlphaFoldDB" id="A0A1G6KYK2"/>
<sequence>MKIRTWSLLELLGIISILYLSNFNGYYFLLFFIILFMEYKKYNKLDDQGKIVFNKSAMHSLFIIISIAIVSVSLQLEIKPIFLEIFILIPLIYTNLFRTLFLRGRDILIKRAGYIITLLLFLYTFVSHGFSIPQEFILPAFILLATVIATKSKIGGFFGYFIISMGLFYVYLLDGELNYQKVYMLSLLTTPLLFLAISSLKD</sequence>
<keyword evidence="1" id="KW-0472">Membrane</keyword>
<dbReference type="Proteomes" id="UP000199322">
    <property type="component" value="Unassembled WGS sequence"/>
</dbReference>
<proteinExistence type="predicted"/>
<feature type="transmembrane region" description="Helical" evidence="1">
    <location>
        <begin position="108"/>
        <end position="126"/>
    </location>
</feature>
<organism evidence="2 4">
    <name type="scientific">Geotoga petraea</name>
    <dbReference type="NCBI Taxonomy" id="28234"/>
    <lineage>
        <taxon>Bacteria</taxon>
        <taxon>Thermotogati</taxon>
        <taxon>Thermotogota</taxon>
        <taxon>Thermotogae</taxon>
        <taxon>Petrotogales</taxon>
        <taxon>Petrotogaceae</taxon>
        <taxon>Geotoga</taxon>
    </lineage>
</organism>
<evidence type="ECO:0000313" key="4">
    <source>
        <dbReference type="Proteomes" id="UP000199322"/>
    </source>
</evidence>
<feature type="transmembrane region" description="Helical" evidence="1">
    <location>
        <begin position="81"/>
        <end position="101"/>
    </location>
</feature>
<feature type="transmembrane region" description="Helical" evidence="1">
    <location>
        <begin position="57"/>
        <end position="75"/>
    </location>
</feature>